<dbReference type="InParanoid" id="A0A2H3EAR9"/>
<evidence type="ECO:0000313" key="1">
    <source>
        <dbReference type="EMBL" id="PBL04550.1"/>
    </source>
</evidence>
<gene>
    <name evidence="1" type="ORF">ARMGADRAFT_1070997</name>
</gene>
<evidence type="ECO:0000313" key="2">
    <source>
        <dbReference type="Proteomes" id="UP000217790"/>
    </source>
</evidence>
<dbReference type="AlphaFoldDB" id="A0A2H3EAR9"/>
<sequence length="325" mass="35909">MEDRPLIPTPQTRFSPPFPALCRFNSNSALTNCGDIVLHSNPPVSMTDTSWWGQQKIEMGLYEYVLGRKLGRMSSEISLVILDERCTTVQGNKLVSQKRFLLSPNSFPLQPSFSSNHISDSGLPKRLAPLRSPAARQFSFYYHVEATHFSGRGSIANSRASFESGSTPIQGWPFVVPLFSANVASKPSGTVKSRLTLAMGCRDIDIGWGHRAIVGICFLAVYVLELKVNWISSGEACVYESTSRMVATTTAMEDSYRKGDFLDASSLKSLQNSLSTSRSHPTAFPVMDIPKAPLFFGHRESNRQDTSWNFCILLRPSATLSLISP</sequence>
<keyword evidence="2" id="KW-1185">Reference proteome</keyword>
<dbReference type="Proteomes" id="UP000217790">
    <property type="component" value="Unassembled WGS sequence"/>
</dbReference>
<dbReference type="EMBL" id="KZ293644">
    <property type="protein sequence ID" value="PBL04550.1"/>
    <property type="molecule type" value="Genomic_DNA"/>
</dbReference>
<name>A0A2H3EAR9_ARMGA</name>
<accession>A0A2H3EAR9</accession>
<organism evidence="1 2">
    <name type="scientific">Armillaria gallica</name>
    <name type="common">Bulbous honey fungus</name>
    <name type="synonym">Armillaria bulbosa</name>
    <dbReference type="NCBI Taxonomy" id="47427"/>
    <lineage>
        <taxon>Eukaryota</taxon>
        <taxon>Fungi</taxon>
        <taxon>Dikarya</taxon>
        <taxon>Basidiomycota</taxon>
        <taxon>Agaricomycotina</taxon>
        <taxon>Agaricomycetes</taxon>
        <taxon>Agaricomycetidae</taxon>
        <taxon>Agaricales</taxon>
        <taxon>Marasmiineae</taxon>
        <taxon>Physalacriaceae</taxon>
        <taxon>Armillaria</taxon>
    </lineage>
</organism>
<protein>
    <submittedName>
        <fullName evidence="1">Uncharacterized protein</fullName>
    </submittedName>
</protein>
<proteinExistence type="predicted"/>
<reference evidence="2" key="1">
    <citation type="journal article" date="2017" name="Nat. Ecol. Evol.">
        <title>Genome expansion and lineage-specific genetic innovations in the forest pathogenic fungi Armillaria.</title>
        <authorList>
            <person name="Sipos G."/>
            <person name="Prasanna A.N."/>
            <person name="Walter M.C."/>
            <person name="O'Connor E."/>
            <person name="Balint B."/>
            <person name="Krizsan K."/>
            <person name="Kiss B."/>
            <person name="Hess J."/>
            <person name="Varga T."/>
            <person name="Slot J."/>
            <person name="Riley R."/>
            <person name="Boka B."/>
            <person name="Rigling D."/>
            <person name="Barry K."/>
            <person name="Lee J."/>
            <person name="Mihaltcheva S."/>
            <person name="LaButti K."/>
            <person name="Lipzen A."/>
            <person name="Waldron R."/>
            <person name="Moloney N.M."/>
            <person name="Sperisen C."/>
            <person name="Kredics L."/>
            <person name="Vagvoelgyi C."/>
            <person name="Patrignani A."/>
            <person name="Fitzpatrick D."/>
            <person name="Nagy I."/>
            <person name="Doyle S."/>
            <person name="Anderson J.B."/>
            <person name="Grigoriev I.V."/>
            <person name="Gueldener U."/>
            <person name="Muensterkoetter M."/>
            <person name="Nagy L.G."/>
        </authorList>
    </citation>
    <scope>NUCLEOTIDE SEQUENCE [LARGE SCALE GENOMIC DNA]</scope>
    <source>
        <strain evidence="2">Ar21-2</strain>
    </source>
</reference>